<evidence type="ECO:0000256" key="3">
    <source>
        <dbReference type="ARBA" id="ARBA00022452"/>
    </source>
</evidence>
<comment type="subcellular location">
    <subcellularLocation>
        <location evidence="10">Cell outer membrane</location>
        <topology evidence="10">Multi-pass membrane protein</topology>
    </subcellularLocation>
</comment>
<keyword evidence="9 10" id="KW-0998">Cell outer membrane</keyword>
<evidence type="ECO:0000256" key="4">
    <source>
        <dbReference type="ARBA" id="ARBA00022692"/>
    </source>
</evidence>
<dbReference type="EMBL" id="JACHOT010000005">
    <property type="protein sequence ID" value="MBB4651763.1"/>
    <property type="molecule type" value="Genomic_DNA"/>
</dbReference>
<evidence type="ECO:0000256" key="7">
    <source>
        <dbReference type="ARBA" id="ARBA00023114"/>
    </source>
</evidence>
<comment type="function">
    <text evidence="10">Forms passive diffusion pores that allow small molecular weight hydrophilic materials across the outer membrane.</text>
</comment>
<sequence length="353" mass="38475">MNIKSLLLGSAAALLAVSGARAADAVVVAEPEPMEYVRICDVYGAGFYYIPGTETCLKVGGLVRYEIGWAETTGDDGWIKTTKARVNLDARSETEYGTFRRFIELEYANNGGEFGDADVDGFREYTDATTSKIRYAFFELGGLMVGRNDTLFDGDLGGEFDAGGGDFINQIRYTFDAGNGIAVSLGLEEEDNNFDYIPLITGKVSVSQGWGSVDLFAGYDDRFSEFALKGIARVKATDALTVELLAAYESGATWFGLADFYAGYEWSVGGYLKYQVNEKLRLGFGGQYFADSHFGNFITGETVDVGNDDWTVGAVIDYTIVENLNAKLALNYDDGDSFEDGSFNGFLRLDASF</sequence>
<dbReference type="InterPro" id="IPR003684">
    <property type="entry name" value="Porin_alphabac"/>
</dbReference>
<evidence type="ECO:0000256" key="2">
    <source>
        <dbReference type="ARBA" id="ARBA00022448"/>
    </source>
</evidence>
<accession>A0ABR6L564</accession>
<comment type="similarity">
    <text evidence="1 10">Belongs to the alphaproteobacteria porin family.</text>
</comment>
<dbReference type="Pfam" id="PF02530">
    <property type="entry name" value="Porin_2"/>
    <property type="match status" value="1"/>
</dbReference>
<evidence type="ECO:0000313" key="11">
    <source>
        <dbReference type="EMBL" id="MBB4651763.1"/>
    </source>
</evidence>
<evidence type="ECO:0000256" key="1">
    <source>
        <dbReference type="ARBA" id="ARBA00009521"/>
    </source>
</evidence>
<comment type="domain">
    <text evidence="10">Consists of 16-stranded beta-barrel sheets, with large surface-exposed loops, that form a transmembrane pore at the center of each barrel. The pore is partially ocluded by a peptide loop that folds into the pore lumen.</text>
</comment>
<dbReference type="SUPFAM" id="SSF56935">
    <property type="entry name" value="Porins"/>
    <property type="match status" value="1"/>
</dbReference>
<gene>
    <name evidence="11" type="ORF">GGQ99_003536</name>
</gene>
<reference evidence="11 12" key="1">
    <citation type="submission" date="2020-08" db="EMBL/GenBank/DDBJ databases">
        <title>Genomic Encyclopedia of Type Strains, Phase IV (KMG-IV): sequencing the most valuable type-strain genomes for metagenomic binning, comparative biology and taxonomic classification.</title>
        <authorList>
            <person name="Goeker M."/>
        </authorList>
    </citation>
    <scope>NUCLEOTIDE SEQUENCE [LARGE SCALE GENOMIC DNA]</scope>
    <source>
        <strain evidence="11 12">DSM 7050</strain>
    </source>
</reference>
<keyword evidence="2 10" id="KW-0813">Transport</keyword>
<dbReference type="Proteomes" id="UP000539538">
    <property type="component" value="Unassembled WGS sequence"/>
</dbReference>
<evidence type="ECO:0000256" key="6">
    <source>
        <dbReference type="ARBA" id="ARBA00023065"/>
    </source>
</evidence>
<dbReference type="RefSeq" id="WP_183263514.1">
    <property type="nucleotide sequence ID" value="NZ_BAAAVZ010000003.1"/>
</dbReference>
<feature type="chain" id="PRO_5044962397" description="Porin" evidence="10">
    <location>
        <begin position="23"/>
        <end position="353"/>
    </location>
</feature>
<organism evidence="11 12">
    <name type="scientific">Aminobacter niigataensis</name>
    <dbReference type="NCBI Taxonomy" id="83265"/>
    <lineage>
        <taxon>Bacteria</taxon>
        <taxon>Pseudomonadati</taxon>
        <taxon>Pseudomonadota</taxon>
        <taxon>Alphaproteobacteria</taxon>
        <taxon>Hyphomicrobiales</taxon>
        <taxon>Phyllobacteriaceae</taxon>
        <taxon>Aminobacter</taxon>
    </lineage>
</organism>
<keyword evidence="3 10" id="KW-1134">Transmembrane beta strand</keyword>
<proteinExistence type="inferred from homology"/>
<keyword evidence="12" id="KW-1185">Reference proteome</keyword>
<evidence type="ECO:0000313" key="12">
    <source>
        <dbReference type="Proteomes" id="UP000539538"/>
    </source>
</evidence>
<keyword evidence="7 10" id="KW-0626">Porin</keyword>
<protein>
    <recommendedName>
        <fullName evidence="10">Porin</fullName>
    </recommendedName>
</protein>
<comment type="caution">
    <text evidence="11">The sequence shown here is derived from an EMBL/GenBank/DDBJ whole genome shotgun (WGS) entry which is preliminary data.</text>
</comment>
<name>A0ABR6L564_9HYPH</name>
<evidence type="ECO:0000256" key="9">
    <source>
        <dbReference type="ARBA" id="ARBA00023237"/>
    </source>
</evidence>
<evidence type="ECO:0000256" key="8">
    <source>
        <dbReference type="ARBA" id="ARBA00023136"/>
    </source>
</evidence>
<keyword evidence="8 10" id="KW-0472">Membrane</keyword>
<keyword evidence="4 10" id="KW-0812">Transmembrane</keyword>
<evidence type="ECO:0000256" key="10">
    <source>
        <dbReference type="RuleBase" id="RU364005"/>
    </source>
</evidence>
<keyword evidence="6 10" id="KW-0406">Ion transport</keyword>
<evidence type="ECO:0000256" key="5">
    <source>
        <dbReference type="ARBA" id="ARBA00022729"/>
    </source>
</evidence>
<feature type="signal peptide" evidence="10">
    <location>
        <begin position="1"/>
        <end position="22"/>
    </location>
</feature>
<keyword evidence="5 10" id="KW-0732">Signal</keyword>